<evidence type="ECO:0000256" key="1">
    <source>
        <dbReference type="SAM" id="MobiDB-lite"/>
    </source>
</evidence>
<proteinExistence type="predicted"/>
<dbReference type="RefSeq" id="WP_146321767.1">
    <property type="nucleotide sequence ID" value="NZ_CP042305.1"/>
</dbReference>
<reference evidence="2 3" key="1">
    <citation type="submission" date="2019-07" db="EMBL/GenBank/DDBJ databases">
        <title>Full genome sequence of Humibacter sp. WJ7-1.</title>
        <authorList>
            <person name="Im W.-T."/>
        </authorList>
    </citation>
    <scope>NUCLEOTIDE SEQUENCE [LARGE SCALE GENOMIC DNA]</scope>
    <source>
        <strain evidence="2 3">WJ7-1</strain>
    </source>
</reference>
<protein>
    <submittedName>
        <fullName evidence="2">Uncharacterized protein</fullName>
    </submittedName>
</protein>
<dbReference type="EMBL" id="CP042305">
    <property type="protein sequence ID" value="QDZ15733.1"/>
    <property type="molecule type" value="Genomic_DNA"/>
</dbReference>
<sequence>MVWWILGGIVVLGVLLWGVHSIGVIDLSDKSRKPSGGSSRGGGVLMIGDEVFAPAKYEAQVELDRQARLPVPAPIPGDGDKGIFGDGPVRIQLDSDGKPLR</sequence>
<dbReference type="AlphaFoldDB" id="A0A5B8M5S7"/>
<keyword evidence="3" id="KW-1185">Reference proteome</keyword>
<gene>
    <name evidence="2" type="ORF">FPZ11_14065</name>
</gene>
<dbReference type="KEGG" id="huw:FPZ11_14065"/>
<evidence type="ECO:0000313" key="3">
    <source>
        <dbReference type="Proteomes" id="UP000320216"/>
    </source>
</evidence>
<dbReference type="OrthoDB" id="4981285at2"/>
<dbReference type="Proteomes" id="UP000320216">
    <property type="component" value="Chromosome"/>
</dbReference>
<accession>A0A5B8M5S7</accession>
<organism evidence="2 3">
    <name type="scientific">Humibacter ginsenosidimutans</name>
    <dbReference type="NCBI Taxonomy" id="2599293"/>
    <lineage>
        <taxon>Bacteria</taxon>
        <taxon>Bacillati</taxon>
        <taxon>Actinomycetota</taxon>
        <taxon>Actinomycetes</taxon>
        <taxon>Micrococcales</taxon>
        <taxon>Microbacteriaceae</taxon>
        <taxon>Humibacter</taxon>
    </lineage>
</organism>
<feature type="region of interest" description="Disordered" evidence="1">
    <location>
        <begin position="70"/>
        <end position="101"/>
    </location>
</feature>
<evidence type="ECO:0000313" key="2">
    <source>
        <dbReference type="EMBL" id="QDZ15733.1"/>
    </source>
</evidence>
<name>A0A5B8M5S7_9MICO</name>